<evidence type="ECO:0000256" key="4">
    <source>
        <dbReference type="ARBA" id="ARBA00022475"/>
    </source>
</evidence>
<feature type="transmembrane region" description="Helical" evidence="8">
    <location>
        <begin position="75"/>
        <end position="108"/>
    </location>
</feature>
<evidence type="ECO:0000256" key="5">
    <source>
        <dbReference type="ARBA" id="ARBA00022692"/>
    </source>
</evidence>
<keyword evidence="7 8" id="KW-0472">Membrane</keyword>
<dbReference type="InterPro" id="IPR011606">
    <property type="entry name" value="Brnchd-chn_aa_trnsp_permease"/>
</dbReference>
<sequence length="262" mass="28094">MPIHDSLAKMQRRHCMMRAPMVTARSPIAPLPRRAALASGARASLSLAMAMIPFGVVCGAGATGIGLDFNQAFALSWMVFAGSSQIVAIQLLAAGAPAWVIVLTGWLVNLRFLMYSATLSPHFRQRSRFGRWLGAYLLTDQAFAVTLGRIVDGRDRRETAWFYLGLALACWLQWQLASLAGILLGGFIPASWSIDFVISLTFIALIVPLLGERLMRVAAAVGGAVALAPQLPFKLNLMAAAIAGAGVALLLEKRWKKSGSSS</sequence>
<dbReference type="PANTHER" id="PTHR34979:SF1">
    <property type="entry name" value="INNER MEMBRANE PROTEIN YGAZ"/>
    <property type="match status" value="1"/>
</dbReference>
<accession>A0A1J5RPT2</accession>
<comment type="subcellular location">
    <subcellularLocation>
        <location evidence="1">Cell membrane</location>
        <topology evidence="1">Multi-pass membrane protein</topology>
    </subcellularLocation>
</comment>
<comment type="similarity">
    <text evidence="2">Belongs to the AzlC family.</text>
</comment>
<comment type="caution">
    <text evidence="9">The sequence shown here is derived from an EMBL/GenBank/DDBJ whole genome shotgun (WGS) entry which is preliminary data.</text>
</comment>
<evidence type="ECO:0000256" key="6">
    <source>
        <dbReference type="ARBA" id="ARBA00022989"/>
    </source>
</evidence>
<dbReference type="GO" id="GO:1903785">
    <property type="term" value="P:L-valine transmembrane transport"/>
    <property type="evidence" value="ECO:0007669"/>
    <property type="project" value="TreeGrafter"/>
</dbReference>
<keyword evidence="4" id="KW-1003">Cell membrane</keyword>
<dbReference type="EMBL" id="MLJW01000196">
    <property type="protein sequence ID" value="OIQ93951.1"/>
    <property type="molecule type" value="Genomic_DNA"/>
</dbReference>
<evidence type="ECO:0000256" key="7">
    <source>
        <dbReference type="ARBA" id="ARBA00023136"/>
    </source>
</evidence>
<name>A0A1J5RPT2_9ZZZZ</name>
<dbReference type="PANTHER" id="PTHR34979">
    <property type="entry name" value="INNER MEMBRANE PROTEIN YGAZ"/>
    <property type="match status" value="1"/>
</dbReference>
<evidence type="ECO:0000256" key="2">
    <source>
        <dbReference type="ARBA" id="ARBA00010735"/>
    </source>
</evidence>
<evidence type="ECO:0000256" key="8">
    <source>
        <dbReference type="SAM" id="Phobius"/>
    </source>
</evidence>
<keyword evidence="3" id="KW-0813">Transport</keyword>
<proteinExistence type="inferred from homology"/>
<gene>
    <name evidence="9" type="primary">ygaZ_2</name>
    <name evidence="9" type="ORF">GALL_240460</name>
</gene>
<dbReference type="GO" id="GO:0005886">
    <property type="term" value="C:plasma membrane"/>
    <property type="evidence" value="ECO:0007669"/>
    <property type="project" value="UniProtKB-SubCell"/>
</dbReference>
<evidence type="ECO:0000313" key="9">
    <source>
        <dbReference type="EMBL" id="OIQ93951.1"/>
    </source>
</evidence>
<keyword evidence="5 8" id="KW-0812">Transmembrane</keyword>
<dbReference type="Pfam" id="PF03591">
    <property type="entry name" value="AzlC"/>
    <property type="match status" value="1"/>
</dbReference>
<evidence type="ECO:0000256" key="1">
    <source>
        <dbReference type="ARBA" id="ARBA00004651"/>
    </source>
</evidence>
<protein>
    <submittedName>
        <fullName evidence="9">Inner membrane protein YgaZ</fullName>
    </submittedName>
</protein>
<organism evidence="9">
    <name type="scientific">mine drainage metagenome</name>
    <dbReference type="NCBI Taxonomy" id="410659"/>
    <lineage>
        <taxon>unclassified sequences</taxon>
        <taxon>metagenomes</taxon>
        <taxon>ecological metagenomes</taxon>
    </lineage>
</organism>
<evidence type="ECO:0000256" key="3">
    <source>
        <dbReference type="ARBA" id="ARBA00022448"/>
    </source>
</evidence>
<keyword evidence="6 8" id="KW-1133">Transmembrane helix</keyword>
<feature type="transmembrane region" description="Helical" evidence="8">
    <location>
        <begin position="192"/>
        <end position="211"/>
    </location>
</feature>
<dbReference type="AlphaFoldDB" id="A0A1J5RPT2"/>
<feature type="transmembrane region" description="Helical" evidence="8">
    <location>
        <begin position="160"/>
        <end position="185"/>
    </location>
</feature>
<reference evidence="9" key="1">
    <citation type="submission" date="2016-10" db="EMBL/GenBank/DDBJ databases">
        <title>Sequence of Gallionella enrichment culture.</title>
        <authorList>
            <person name="Poehlein A."/>
            <person name="Muehling M."/>
            <person name="Daniel R."/>
        </authorList>
    </citation>
    <scope>NUCLEOTIDE SEQUENCE</scope>
</reference>